<feature type="coiled-coil region" evidence="1">
    <location>
        <begin position="34"/>
        <end position="68"/>
    </location>
</feature>
<keyword evidence="2" id="KW-0131">Cell cycle</keyword>
<reference evidence="2 3" key="1">
    <citation type="submission" date="2018-01" db="EMBL/GenBank/DDBJ databases">
        <title>Metagenomic assembled genomes from two thermal pools in the Uzon Caldera, Kamchatka, Russia.</title>
        <authorList>
            <person name="Wilkins L."/>
            <person name="Ettinger C."/>
        </authorList>
    </citation>
    <scope>NUCLEOTIDE SEQUENCE [LARGE SCALE GENOMIC DNA]</scope>
    <source>
        <strain evidence="2">ZAV-05</strain>
    </source>
</reference>
<dbReference type="AlphaFoldDB" id="A0A2J6WJI8"/>
<keyword evidence="2" id="KW-0132">Cell division</keyword>
<protein>
    <submittedName>
        <fullName evidence="2">Cell division protein FtsB</fullName>
    </submittedName>
</protein>
<comment type="caution">
    <text evidence="2">The sequence shown here is derived from an EMBL/GenBank/DDBJ whole genome shotgun (WGS) entry which is preliminary data.</text>
</comment>
<evidence type="ECO:0000313" key="2">
    <source>
        <dbReference type="EMBL" id="PMP70548.1"/>
    </source>
</evidence>
<sequence>MRHIIFLILIVGLVFYLVFSTNGLIQYQELIKIKEKYRRESMEYDKRISRLQEEIELLKKDRDYLEMVIKKELNYKKMDEDLYIILNGDENSNGIRDNKTN</sequence>
<organism evidence="2 3">
    <name type="scientific">Calditerrivibrio nitroreducens</name>
    <dbReference type="NCBI Taxonomy" id="477976"/>
    <lineage>
        <taxon>Bacteria</taxon>
        <taxon>Pseudomonadati</taxon>
        <taxon>Deferribacterota</taxon>
        <taxon>Deferribacteres</taxon>
        <taxon>Deferribacterales</taxon>
        <taxon>Calditerrivibrionaceae</taxon>
    </lineage>
</organism>
<keyword evidence="1" id="KW-0175">Coiled coil</keyword>
<dbReference type="Pfam" id="PF04977">
    <property type="entry name" value="DivIC"/>
    <property type="match status" value="1"/>
</dbReference>
<evidence type="ECO:0000313" key="3">
    <source>
        <dbReference type="Proteomes" id="UP000242881"/>
    </source>
</evidence>
<dbReference type="EMBL" id="PNIN01000051">
    <property type="protein sequence ID" value="PMP70548.1"/>
    <property type="molecule type" value="Genomic_DNA"/>
</dbReference>
<dbReference type="InterPro" id="IPR007060">
    <property type="entry name" value="FtsL/DivIC"/>
</dbReference>
<accession>A0A2J6WJI8</accession>
<name>A0A2J6WJI8_9BACT</name>
<dbReference type="Proteomes" id="UP000242881">
    <property type="component" value="Unassembled WGS sequence"/>
</dbReference>
<proteinExistence type="predicted"/>
<evidence type="ECO:0000256" key="1">
    <source>
        <dbReference type="SAM" id="Coils"/>
    </source>
</evidence>
<dbReference type="GO" id="GO:0051301">
    <property type="term" value="P:cell division"/>
    <property type="evidence" value="ECO:0007669"/>
    <property type="project" value="UniProtKB-KW"/>
</dbReference>
<gene>
    <name evidence="2" type="ORF">C0187_05210</name>
</gene>